<evidence type="ECO:0000313" key="8">
    <source>
        <dbReference type="EMBL" id="CAB4715509.1"/>
    </source>
</evidence>
<proteinExistence type="predicted"/>
<feature type="transmembrane region" description="Helical" evidence="6">
    <location>
        <begin position="265"/>
        <end position="283"/>
    </location>
</feature>
<feature type="transmembrane region" description="Helical" evidence="6">
    <location>
        <begin position="7"/>
        <end position="25"/>
    </location>
</feature>
<reference evidence="8" key="1">
    <citation type="submission" date="2020-05" db="EMBL/GenBank/DDBJ databases">
        <authorList>
            <person name="Chiriac C."/>
            <person name="Salcher M."/>
            <person name="Ghai R."/>
            <person name="Kavagutti S V."/>
        </authorList>
    </citation>
    <scope>NUCLEOTIDE SEQUENCE</scope>
</reference>
<keyword evidence="5 6" id="KW-0472">Membrane</keyword>
<feature type="transmembrane region" description="Helical" evidence="6">
    <location>
        <begin position="234"/>
        <end position="253"/>
    </location>
</feature>
<protein>
    <submittedName>
        <fullName evidence="8">Unannotated protein</fullName>
    </submittedName>
</protein>
<keyword evidence="2" id="KW-0813">Transport</keyword>
<feature type="transmembrane region" description="Helical" evidence="6">
    <location>
        <begin position="155"/>
        <end position="179"/>
    </location>
</feature>
<dbReference type="Pfam" id="PF07690">
    <property type="entry name" value="MFS_1"/>
    <property type="match status" value="1"/>
</dbReference>
<feature type="transmembrane region" description="Helical" evidence="6">
    <location>
        <begin position="353"/>
        <end position="374"/>
    </location>
</feature>
<feature type="domain" description="Major facilitator superfamily (MFS) profile" evidence="7">
    <location>
        <begin position="1"/>
        <end position="379"/>
    </location>
</feature>
<keyword evidence="4 6" id="KW-1133">Transmembrane helix</keyword>
<evidence type="ECO:0000256" key="6">
    <source>
        <dbReference type="SAM" id="Phobius"/>
    </source>
</evidence>
<accession>A0A6J6QX96</accession>
<dbReference type="InterPro" id="IPR052983">
    <property type="entry name" value="MFS_Riboflavin_Transporter"/>
</dbReference>
<feature type="transmembrane region" description="Helical" evidence="6">
    <location>
        <begin position="289"/>
        <end position="316"/>
    </location>
</feature>
<dbReference type="InterPro" id="IPR020846">
    <property type="entry name" value="MFS_dom"/>
</dbReference>
<feature type="transmembrane region" description="Helical" evidence="6">
    <location>
        <begin position="90"/>
        <end position="117"/>
    </location>
</feature>
<comment type="subcellular location">
    <subcellularLocation>
        <location evidence="1">Membrane</location>
        <topology evidence="1">Multi-pass membrane protein</topology>
    </subcellularLocation>
</comment>
<dbReference type="GO" id="GO:0016020">
    <property type="term" value="C:membrane"/>
    <property type="evidence" value="ECO:0007669"/>
    <property type="project" value="UniProtKB-SubCell"/>
</dbReference>
<evidence type="ECO:0000256" key="2">
    <source>
        <dbReference type="ARBA" id="ARBA00022448"/>
    </source>
</evidence>
<dbReference type="PROSITE" id="PS50850">
    <property type="entry name" value="MFS"/>
    <property type="match status" value="1"/>
</dbReference>
<dbReference type="PANTHER" id="PTHR43385">
    <property type="entry name" value="RIBOFLAVIN TRANSPORTER RIBJ"/>
    <property type="match status" value="1"/>
</dbReference>
<name>A0A6J6QX96_9ZZZZ</name>
<feature type="transmembrane region" description="Helical" evidence="6">
    <location>
        <begin position="31"/>
        <end position="53"/>
    </location>
</feature>
<sequence>MALCVTEIVSYGVLFYAFTVLLPRITTESGWSSTAITAAFSAGSLTGGIAGIAGGRVLQRHGPRWVMTSGSTLGTVAVLCLAWSPSYAMFFAAWVLAGVASAGLFYAPAFAALTAWYGDRRVQAITTLTLAAGFSSTIFAPLTDALASQLTWRQTYLVLALVLGVITLPLHVVVLNRAWPRLPHHAATHPDRHILTSRTFVLATTAGTLMAFASYASLVSLVPLLTGRGMSSTLAAWALGLGGAGQVAGRLLYPGMTRNLQARTRAIRVISAMAVALAGLAVVPGPTLALILLAVLAGAARGLFTLVGATLVSDYWGPERYAAISGIYNAPILAASALAPWLGAVIADATGGLTGLFAVLVAVAGTAALLAACVERSENSVRLRGDAQLVE</sequence>
<evidence type="ECO:0000256" key="5">
    <source>
        <dbReference type="ARBA" id="ARBA00023136"/>
    </source>
</evidence>
<dbReference type="AlphaFoldDB" id="A0A6J6QX96"/>
<evidence type="ECO:0000256" key="3">
    <source>
        <dbReference type="ARBA" id="ARBA00022692"/>
    </source>
</evidence>
<dbReference type="GO" id="GO:0022857">
    <property type="term" value="F:transmembrane transporter activity"/>
    <property type="evidence" value="ECO:0007669"/>
    <property type="project" value="InterPro"/>
</dbReference>
<keyword evidence="3 6" id="KW-0812">Transmembrane</keyword>
<dbReference type="EMBL" id="CAEZXR010000202">
    <property type="protein sequence ID" value="CAB4715509.1"/>
    <property type="molecule type" value="Genomic_DNA"/>
</dbReference>
<feature type="transmembrane region" description="Helical" evidence="6">
    <location>
        <begin position="65"/>
        <end position="84"/>
    </location>
</feature>
<evidence type="ECO:0000256" key="1">
    <source>
        <dbReference type="ARBA" id="ARBA00004141"/>
    </source>
</evidence>
<feature type="transmembrane region" description="Helical" evidence="6">
    <location>
        <begin position="200"/>
        <end position="222"/>
    </location>
</feature>
<dbReference type="InterPro" id="IPR036259">
    <property type="entry name" value="MFS_trans_sf"/>
</dbReference>
<feature type="transmembrane region" description="Helical" evidence="6">
    <location>
        <begin position="124"/>
        <end position="143"/>
    </location>
</feature>
<organism evidence="8">
    <name type="scientific">freshwater metagenome</name>
    <dbReference type="NCBI Taxonomy" id="449393"/>
    <lineage>
        <taxon>unclassified sequences</taxon>
        <taxon>metagenomes</taxon>
        <taxon>ecological metagenomes</taxon>
    </lineage>
</organism>
<dbReference type="PANTHER" id="PTHR43385:SF1">
    <property type="entry name" value="RIBOFLAVIN TRANSPORTER RIBJ"/>
    <property type="match status" value="1"/>
</dbReference>
<gene>
    <name evidence="8" type="ORF">UFOPK2579_01675</name>
</gene>
<dbReference type="SUPFAM" id="SSF103473">
    <property type="entry name" value="MFS general substrate transporter"/>
    <property type="match status" value="1"/>
</dbReference>
<feature type="transmembrane region" description="Helical" evidence="6">
    <location>
        <begin position="328"/>
        <end position="347"/>
    </location>
</feature>
<evidence type="ECO:0000259" key="7">
    <source>
        <dbReference type="PROSITE" id="PS50850"/>
    </source>
</evidence>
<evidence type="ECO:0000256" key="4">
    <source>
        <dbReference type="ARBA" id="ARBA00022989"/>
    </source>
</evidence>
<dbReference type="Gene3D" id="1.20.1250.20">
    <property type="entry name" value="MFS general substrate transporter like domains"/>
    <property type="match status" value="1"/>
</dbReference>
<dbReference type="InterPro" id="IPR011701">
    <property type="entry name" value="MFS"/>
</dbReference>